<dbReference type="Proteomes" id="UP000191691">
    <property type="component" value="Unassembled WGS sequence"/>
</dbReference>
<dbReference type="EMBL" id="MOOB01000090">
    <property type="protein sequence ID" value="OQE73281.1"/>
    <property type="molecule type" value="Genomic_DNA"/>
</dbReference>
<evidence type="ECO:0000313" key="2">
    <source>
        <dbReference type="EMBL" id="OQE73281.1"/>
    </source>
</evidence>
<gene>
    <name evidence="2" type="ORF">PENNAL_c0090G05899</name>
</gene>
<dbReference type="AlphaFoldDB" id="A0A1V6XDV2"/>
<dbReference type="InterPro" id="IPR031348">
    <property type="entry name" value="PigL_N"/>
</dbReference>
<protein>
    <recommendedName>
        <fullName evidence="1">Azaphilone pigments biosynthesis cluster protein L N-terminal domain-containing protein</fullName>
    </recommendedName>
</protein>
<evidence type="ECO:0000313" key="3">
    <source>
        <dbReference type="Proteomes" id="UP000191691"/>
    </source>
</evidence>
<reference evidence="3" key="1">
    <citation type="journal article" date="2017" name="Nat. Microbiol.">
        <title>Global analysis of biosynthetic gene clusters reveals vast potential of secondary metabolite production in Penicillium species.</title>
        <authorList>
            <person name="Nielsen J.C."/>
            <person name="Grijseels S."/>
            <person name="Prigent S."/>
            <person name="Ji B."/>
            <person name="Dainat J."/>
            <person name="Nielsen K.F."/>
            <person name="Frisvad J.C."/>
            <person name="Workman M."/>
            <person name="Nielsen J."/>
        </authorList>
    </citation>
    <scope>NUCLEOTIDE SEQUENCE [LARGE SCALE GENOMIC DNA]</scope>
    <source>
        <strain evidence="3">IBT 13039</strain>
    </source>
</reference>
<feature type="domain" description="Azaphilone pigments biosynthesis cluster protein L N-terminal" evidence="1">
    <location>
        <begin position="7"/>
        <end position="168"/>
    </location>
</feature>
<sequence length="289" mass="32000">MANAVDPSHALTGSVASATQASIDLLEGIKTLTPNLKPLRDMAKELESLKAVLKSLGKTIHNSTDTNLLKLVPALDECRMTCNWVYRAAVELSGQAIMSVRCGRGSSDRHRIGSYRRHIDDMRRIISGYTSTFQVVVSAPKIRDPSMTTEDLGVIKKLIENTIEDLEDLKNDDEERSGLPDKVAFPGWTRPVNQKASIFDYCRDLCVSFLVDFNPAEATLADRLSHSKKIPAKEAWESTPGKTRQVFVSPKLYAINRGGGSGLQMQFAGVATQQEIMEWSKAMAQMWPE</sequence>
<organism evidence="2 3">
    <name type="scientific">Penicillium nalgiovense</name>
    <dbReference type="NCBI Taxonomy" id="60175"/>
    <lineage>
        <taxon>Eukaryota</taxon>
        <taxon>Fungi</taxon>
        <taxon>Dikarya</taxon>
        <taxon>Ascomycota</taxon>
        <taxon>Pezizomycotina</taxon>
        <taxon>Eurotiomycetes</taxon>
        <taxon>Eurotiomycetidae</taxon>
        <taxon>Eurotiales</taxon>
        <taxon>Aspergillaceae</taxon>
        <taxon>Penicillium</taxon>
    </lineage>
</organism>
<proteinExistence type="predicted"/>
<comment type="caution">
    <text evidence="2">The sequence shown here is derived from an EMBL/GenBank/DDBJ whole genome shotgun (WGS) entry which is preliminary data.</text>
</comment>
<dbReference type="STRING" id="60175.A0A1V6XDV2"/>
<evidence type="ECO:0000259" key="1">
    <source>
        <dbReference type="Pfam" id="PF17111"/>
    </source>
</evidence>
<keyword evidence="3" id="KW-1185">Reference proteome</keyword>
<name>A0A1V6XDV2_PENNA</name>
<accession>A0A1V6XDV2</accession>
<dbReference type="Pfam" id="PF17111">
    <property type="entry name" value="PigL_N"/>
    <property type="match status" value="1"/>
</dbReference>